<evidence type="ECO:0000259" key="2">
    <source>
        <dbReference type="Pfam" id="PF08461"/>
    </source>
</evidence>
<feature type="domain" description="Ribonuclease R winged-helix" evidence="2">
    <location>
        <begin position="8"/>
        <end position="72"/>
    </location>
</feature>
<dbReference type="PANTHER" id="PTHR41964">
    <property type="entry name" value="GLOBAL NITROGEN REGULATOR NRPR"/>
    <property type="match status" value="1"/>
</dbReference>
<dbReference type="InterPro" id="IPR036984">
    <property type="entry name" value="NrpR_dom_sf"/>
</dbReference>
<dbReference type="AlphaFoldDB" id="A0A0F9HVZ7"/>
<protein>
    <recommendedName>
        <fullName evidence="4">DUF128 domain-containing protein</fullName>
    </recommendedName>
</protein>
<proteinExistence type="predicted"/>
<name>A0A0F9HVZ7_9ZZZZ</name>
<dbReference type="SUPFAM" id="SSF46785">
    <property type="entry name" value="Winged helix' DNA-binding domain"/>
    <property type="match status" value="1"/>
</dbReference>
<dbReference type="InterPro" id="IPR038982">
    <property type="entry name" value="NrpR"/>
</dbReference>
<evidence type="ECO:0008006" key="4">
    <source>
        <dbReference type="Google" id="ProtNLM"/>
    </source>
</evidence>
<dbReference type="Gene3D" id="3.30.70.1360">
    <property type="entry name" value="mj0159-like"/>
    <property type="match status" value="2"/>
</dbReference>
<organism evidence="3">
    <name type="scientific">marine sediment metagenome</name>
    <dbReference type="NCBI Taxonomy" id="412755"/>
    <lineage>
        <taxon>unclassified sequences</taxon>
        <taxon>metagenomes</taxon>
        <taxon>ecological metagenomes</taxon>
    </lineage>
</organism>
<dbReference type="PANTHER" id="PTHR41964:SF1">
    <property type="entry name" value="GLOBAL NITROGEN REGULATOR NRPR"/>
    <property type="match status" value="1"/>
</dbReference>
<feature type="domain" description="NrpR regulatory" evidence="1">
    <location>
        <begin position="81"/>
        <end position="318"/>
    </location>
</feature>
<evidence type="ECO:0000313" key="3">
    <source>
        <dbReference type="EMBL" id="KKL85810.1"/>
    </source>
</evidence>
<dbReference type="Pfam" id="PF08461">
    <property type="entry name" value="WHD_RNase_R"/>
    <property type="match status" value="1"/>
</dbReference>
<dbReference type="InterPro" id="IPR002846">
    <property type="entry name" value="NRD"/>
</dbReference>
<dbReference type="Pfam" id="PF01995">
    <property type="entry name" value="NRD1_2"/>
    <property type="match status" value="1"/>
</dbReference>
<dbReference type="EMBL" id="LAZR01021298">
    <property type="protein sequence ID" value="KKL85810.1"/>
    <property type="molecule type" value="Genomic_DNA"/>
</dbReference>
<reference evidence="3" key="1">
    <citation type="journal article" date="2015" name="Nature">
        <title>Complex archaea that bridge the gap between prokaryotes and eukaryotes.</title>
        <authorList>
            <person name="Spang A."/>
            <person name="Saw J.H."/>
            <person name="Jorgensen S.L."/>
            <person name="Zaremba-Niedzwiedzka K."/>
            <person name="Martijn J."/>
            <person name="Lind A.E."/>
            <person name="van Eijk R."/>
            <person name="Schleper C."/>
            <person name="Guy L."/>
            <person name="Ettema T.J."/>
        </authorList>
    </citation>
    <scope>NUCLEOTIDE SEQUENCE</scope>
</reference>
<evidence type="ECO:0000259" key="1">
    <source>
        <dbReference type="Pfam" id="PF01995"/>
    </source>
</evidence>
<accession>A0A0F9HVZ7</accession>
<dbReference type="InterPro" id="IPR013668">
    <property type="entry name" value="RNase_R_HTH_12"/>
</dbReference>
<dbReference type="InterPro" id="IPR036390">
    <property type="entry name" value="WH_DNA-bd_sf"/>
</dbReference>
<comment type="caution">
    <text evidence="3">The sequence shown here is derived from an EMBL/GenBank/DDBJ whole genome shotgun (WGS) entry which is preliminary data.</text>
</comment>
<sequence>MLSKTVHAILNILSEQKDIIGSRELSRMLKLHGVELTERTVRYHLKILDEKGYTQVFGKEGRKITKRGIEELARSHVSDRVGFIISKIENLSYGTSFDINSGQGEMVVNVSYFPANDAREALKVMKKVFSSPYVMSDKVVMARAGEIIGNREIPEGKIGIGTMCTITINSVLQKAGIPVTSRFGGLLQVTEEGPRRFTAIVSYEGSSLDPHLIFIKSRMTTVNDLVKHGEGNILASFREIPVASLAQAEEIKAKLNEYGMGGILTIGEPNSPLLEIPVGLDRAGLCVVGGLNPIAALEESGIETTSSAMSDLVEYSELIPFKEAAKDFS</sequence>
<gene>
    <name evidence="3" type="ORF">LCGC14_1951000</name>
</gene>